<accession>A0A318TM36</accession>
<dbReference type="Pfam" id="PF00004">
    <property type="entry name" value="AAA"/>
    <property type="match status" value="1"/>
</dbReference>
<dbReference type="GO" id="GO:0004176">
    <property type="term" value="F:ATP-dependent peptidase activity"/>
    <property type="evidence" value="ECO:0007669"/>
    <property type="project" value="InterPro"/>
</dbReference>
<dbReference type="InterPro" id="IPR003593">
    <property type="entry name" value="AAA+_ATPase"/>
</dbReference>
<dbReference type="GO" id="GO:0004252">
    <property type="term" value="F:serine-type endopeptidase activity"/>
    <property type="evidence" value="ECO:0007669"/>
    <property type="project" value="InterPro"/>
</dbReference>
<dbReference type="GO" id="GO:0005524">
    <property type="term" value="F:ATP binding"/>
    <property type="evidence" value="ECO:0007669"/>
    <property type="project" value="InterPro"/>
</dbReference>
<dbReference type="RefSeq" id="WP_110807487.1">
    <property type="nucleotide sequence ID" value="NZ_QJTK01000051.1"/>
</dbReference>
<sequence>MTERIDIVSPLLGVADAAEVIDALRKRWRARHGNMAYFAGNRVQTRIEACVKRKLSGVPGFLALRPEQREPLRRLAREGARILGPQTAHEVDELVAALHAEAPWIAAVSAAIQQQLLAALSNGRKGLRLPPMLLVGSPGCGKSHYARRLAEFAGVPLRRIDVGSGSSGFRVGGVERGWGSATPSVPVETLLATRVANPLMLVDEIDKSGVVYSDRGMSTSIATSLLEVLDPGTAAHYECPVHRVRIDVSNISWILTANDLRGVPAPLQDRCRVIHVPEPGLPDLLRLYDRMTADIDDVDTVADGRAHLAVLGAQGLSVRNLLAWVAVVRGYAHRPRHH</sequence>
<dbReference type="SUPFAM" id="SSF52540">
    <property type="entry name" value="P-loop containing nucleoside triphosphate hydrolases"/>
    <property type="match status" value="1"/>
</dbReference>
<organism evidence="2 3">
    <name type="scientific">Rhodobacter viridis</name>
    <dbReference type="NCBI Taxonomy" id="1054202"/>
    <lineage>
        <taxon>Bacteria</taxon>
        <taxon>Pseudomonadati</taxon>
        <taxon>Pseudomonadota</taxon>
        <taxon>Alphaproteobacteria</taxon>
        <taxon>Rhodobacterales</taxon>
        <taxon>Rhodobacter group</taxon>
        <taxon>Rhodobacter</taxon>
    </lineage>
</organism>
<dbReference type="AlphaFoldDB" id="A0A318TM36"/>
<dbReference type="SMART" id="SM00382">
    <property type="entry name" value="AAA"/>
    <property type="match status" value="1"/>
</dbReference>
<evidence type="ECO:0000313" key="3">
    <source>
        <dbReference type="Proteomes" id="UP000247727"/>
    </source>
</evidence>
<reference evidence="2 3" key="1">
    <citation type="submission" date="2018-06" db="EMBL/GenBank/DDBJ databases">
        <title>Genomic Encyclopedia of Type Strains, Phase III (KMG-III): the genomes of soil and plant-associated and newly described type strains.</title>
        <authorList>
            <person name="Whitman W."/>
        </authorList>
    </citation>
    <scope>NUCLEOTIDE SEQUENCE [LARGE SCALE GENOMIC DNA]</scope>
    <source>
        <strain evidence="2 3">JA737</strain>
    </source>
</reference>
<feature type="domain" description="AAA+ ATPase" evidence="1">
    <location>
        <begin position="128"/>
        <end position="280"/>
    </location>
</feature>
<dbReference type="EMBL" id="QJTK01000051">
    <property type="protein sequence ID" value="PYF05816.1"/>
    <property type="molecule type" value="Genomic_DNA"/>
</dbReference>
<gene>
    <name evidence="2" type="ORF">C8J30_1511</name>
</gene>
<dbReference type="InterPro" id="IPR027065">
    <property type="entry name" value="Lon_Prtase"/>
</dbReference>
<comment type="caution">
    <text evidence="2">The sequence shown here is derived from an EMBL/GenBank/DDBJ whole genome shotgun (WGS) entry which is preliminary data.</text>
</comment>
<dbReference type="GO" id="GO:0016887">
    <property type="term" value="F:ATP hydrolysis activity"/>
    <property type="evidence" value="ECO:0007669"/>
    <property type="project" value="InterPro"/>
</dbReference>
<keyword evidence="3" id="KW-1185">Reference proteome</keyword>
<dbReference type="InterPro" id="IPR027417">
    <property type="entry name" value="P-loop_NTPase"/>
</dbReference>
<evidence type="ECO:0000259" key="1">
    <source>
        <dbReference type="SMART" id="SM00382"/>
    </source>
</evidence>
<protein>
    <submittedName>
        <fullName evidence="2">ATPase family protein associated with various cellular activities (AAA)</fullName>
    </submittedName>
</protein>
<dbReference type="InterPro" id="IPR003959">
    <property type="entry name" value="ATPase_AAA_core"/>
</dbReference>
<proteinExistence type="predicted"/>
<dbReference type="Gene3D" id="3.40.50.300">
    <property type="entry name" value="P-loop containing nucleotide triphosphate hydrolases"/>
    <property type="match status" value="1"/>
</dbReference>
<dbReference type="PANTHER" id="PTHR43718:SF2">
    <property type="entry name" value="LON PROTEASE HOMOLOG, MITOCHONDRIAL"/>
    <property type="match status" value="1"/>
</dbReference>
<dbReference type="OrthoDB" id="5297432at2"/>
<name>A0A318TM36_9RHOB</name>
<dbReference type="PANTHER" id="PTHR43718">
    <property type="entry name" value="LON PROTEASE"/>
    <property type="match status" value="1"/>
</dbReference>
<dbReference type="Proteomes" id="UP000247727">
    <property type="component" value="Unassembled WGS sequence"/>
</dbReference>
<dbReference type="GO" id="GO:0006515">
    <property type="term" value="P:protein quality control for misfolded or incompletely synthesized proteins"/>
    <property type="evidence" value="ECO:0007669"/>
    <property type="project" value="TreeGrafter"/>
</dbReference>
<evidence type="ECO:0000313" key="2">
    <source>
        <dbReference type="EMBL" id="PYF05816.1"/>
    </source>
</evidence>